<dbReference type="Proteomes" id="UP001177872">
    <property type="component" value="Unassembled WGS sequence"/>
</dbReference>
<accession>A0ABU0VKD4</accession>
<keyword evidence="3" id="KW-1185">Reference proteome</keyword>
<keyword evidence="1" id="KW-0812">Transmembrane</keyword>
<keyword evidence="1" id="KW-0472">Membrane</keyword>
<reference evidence="2" key="1">
    <citation type="submission" date="2023-07" db="EMBL/GenBank/DDBJ databases">
        <title>In vitro acaricidal activity of Serratia ureilytica strains isolated from Mimosa pudica nodules againts the dust mite Tyrophagus putrescentiae.</title>
        <authorList>
            <person name="Wong-Villareal A."/>
            <person name="Cerqueda-Garcia D."/>
        </authorList>
    </citation>
    <scope>NUCLEOTIDE SEQUENCE</scope>
    <source>
        <strain evidence="2">UTS2</strain>
    </source>
</reference>
<keyword evidence="1" id="KW-1133">Transmembrane helix</keyword>
<organism evidence="2 3">
    <name type="scientific">Serratia ureilytica</name>
    <dbReference type="NCBI Taxonomy" id="300181"/>
    <lineage>
        <taxon>Bacteria</taxon>
        <taxon>Pseudomonadati</taxon>
        <taxon>Pseudomonadota</taxon>
        <taxon>Gammaproteobacteria</taxon>
        <taxon>Enterobacterales</taxon>
        <taxon>Yersiniaceae</taxon>
        <taxon>Serratia</taxon>
    </lineage>
</organism>
<comment type="caution">
    <text evidence="2">The sequence shown here is derived from an EMBL/GenBank/DDBJ whole genome shotgun (WGS) entry which is preliminary data.</text>
</comment>
<evidence type="ECO:0000313" key="2">
    <source>
        <dbReference type="EMBL" id="MDQ1861864.1"/>
    </source>
</evidence>
<proteinExistence type="predicted"/>
<gene>
    <name evidence="2" type="ORF">Q6237_12795</name>
</gene>
<feature type="transmembrane region" description="Helical" evidence="1">
    <location>
        <begin position="113"/>
        <end position="133"/>
    </location>
</feature>
<protein>
    <submittedName>
        <fullName evidence="2">Uncharacterized protein</fullName>
    </submittedName>
</protein>
<name>A0ABU0VKD4_9GAMM</name>
<dbReference type="EMBL" id="JAVCZN010000004">
    <property type="protein sequence ID" value="MDQ1861864.1"/>
    <property type="molecule type" value="Genomic_DNA"/>
</dbReference>
<evidence type="ECO:0000313" key="3">
    <source>
        <dbReference type="Proteomes" id="UP001177872"/>
    </source>
</evidence>
<evidence type="ECO:0000256" key="1">
    <source>
        <dbReference type="SAM" id="Phobius"/>
    </source>
</evidence>
<dbReference type="RefSeq" id="WP_145957739.1">
    <property type="nucleotide sequence ID" value="NZ_JADTWO010000004.1"/>
</dbReference>
<sequence>MARSVSPTHTDKEYHGKESLLFRFCDLTLQGGEAWPRYFSDNARRSNSPVRLLVVSSSIPNISQPVPELQMPTRDETSFSRYSVVEYLTEAKHPNRNLRTPTLILVKYPDKGIVGVFIVIIAIYSIALPLPFYKKEIIITHSDICHQE</sequence>